<dbReference type="Pfam" id="PF00664">
    <property type="entry name" value="ABC_membrane"/>
    <property type="match status" value="2"/>
</dbReference>
<dbReference type="InterPro" id="IPR003439">
    <property type="entry name" value="ABC_transporter-like_ATP-bd"/>
</dbReference>
<dbReference type="PANTHER" id="PTHR24223:SF447">
    <property type="entry name" value="MULTIDRUG RESISTANCE-ASSOCIATED PROTEIN 5"/>
    <property type="match status" value="1"/>
</dbReference>
<dbReference type="OrthoDB" id="6500128at2759"/>
<evidence type="ECO:0008006" key="14">
    <source>
        <dbReference type="Google" id="ProtNLM"/>
    </source>
</evidence>
<dbReference type="InterPro" id="IPR003593">
    <property type="entry name" value="AAA+_ATPase"/>
</dbReference>
<dbReference type="InterPro" id="IPR036640">
    <property type="entry name" value="ABC1_TM_sf"/>
</dbReference>
<dbReference type="InterPro" id="IPR027417">
    <property type="entry name" value="P-loop_NTPase"/>
</dbReference>
<dbReference type="STRING" id="1555241.A0A4P9X8K3"/>
<keyword evidence="3 8" id="KW-0812">Transmembrane</keyword>
<dbReference type="PROSITE" id="PS50929">
    <property type="entry name" value="ABC_TM1F"/>
    <property type="match status" value="2"/>
</dbReference>
<dbReference type="PANTHER" id="PTHR24223">
    <property type="entry name" value="ATP-BINDING CASSETTE SUB-FAMILY C"/>
    <property type="match status" value="1"/>
</dbReference>
<feature type="domain" description="ABC transmembrane type-1" evidence="11">
    <location>
        <begin position="770"/>
        <end position="977"/>
    </location>
</feature>
<evidence type="ECO:0000256" key="1">
    <source>
        <dbReference type="ARBA" id="ARBA00004141"/>
    </source>
</evidence>
<dbReference type="EMBL" id="ML014167">
    <property type="protein sequence ID" value="RKP01598.1"/>
    <property type="molecule type" value="Genomic_DNA"/>
</dbReference>
<evidence type="ECO:0000256" key="6">
    <source>
        <dbReference type="ARBA" id="ARBA00022989"/>
    </source>
</evidence>
<dbReference type="SUPFAM" id="SSF52540">
    <property type="entry name" value="P-loop containing nucleoside triphosphate hydrolases"/>
    <property type="match status" value="2"/>
</dbReference>
<evidence type="ECO:0000256" key="9">
    <source>
        <dbReference type="SAM" id="SignalP"/>
    </source>
</evidence>
<dbReference type="SMART" id="SM00382">
    <property type="entry name" value="AAA"/>
    <property type="match status" value="2"/>
</dbReference>
<dbReference type="Pfam" id="PF00005">
    <property type="entry name" value="ABC_tran"/>
    <property type="match status" value="2"/>
</dbReference>
<keyword evidence="4" id="KW-0547">Nucleotide-binding</keyword>
<evidence type="ECO:0000256" key="7">
    <source>
        <dbReference type="ARBA" id="ARBA00023136"/>
    </source>
</evidence>
<dbReference type="InterPro" id="IPR044726">
    <property type="entry name" value="ABCC_6TM_D2"/>
</dbReference>
<dbReference type="Gene3D" id="1.20.1560.10">
    <property type="entry name" value="ABC transporter type 1, transmembrane domain"/>
    <property type="match status" value="2"/>
</dbReference>
<dbReference type="GO" id="GO:0005524">
    <property type="term" value="F:ATP binding"/>
    <property type="evidence" value="ECO:0007669"/>
    <property type="project" value="UniProtKB-KW"/>
</dbReference>
<proteinExistence type="predicted"/>
<feature type="transmembrane region" description="Helical" evidence="8">
    <location>
        <begin position="290"/>
        <end position="316"/>
    </location>
</feature>
<keyword evidence="13" id="KW-1185">Reference proteome</keyword>
<feature type="non-terminal residue" evidence="12">
    <location>
        <position position="1258"/>
    </location>
</feature>
<dbReference type="Proteomes" id="UP000274922">
    <property type="component" value="Unassembled WGS sequence"/>
</dbReference>
<feature type="transmembrane region" description="Helical" evidence="8">
    <location>
        <begin position="922"/>
        <end position="948"/>
    </location>
</feature>
<evidence type="ECO:0000256" key="5">
    <source>
        <dbReference type="ARBA" id="ARBA00022840"/>
    </source>
</evidence>
<organism evidence="12 13">
    <name type="scientific">Caulochytrium protostelioides</name>
    <dbReference type="NCBI Taxonomy" id="1555241"/>
    <lineage>
        <taxon>Eukaryota</taxon>
        <taxon>Fungi</taxon>
        <taxon>Fungi incertae sedis</taxon>
        <taxon>Chytridiomycota</taxon>
        <taxon>Chytridiomycota incertae sedis</taxon>
        <taxon>Chytridiomycetes</taxon>
        <taxon>Caulochytriales</taxon>
        <taxon>Caulochytriaceae</taxon>
        <taxon>Caulochytrium</taxon>
    </lineage>
</organism>
<feature type="transmembrane region" description="Helical" evidence="8">
    <location>
        <begin position="720"/>
        <end position="743"/>
    </location>
</feature>
<gene>
    <name evidence="12" type="ORF">CXG81DRAFT_6843</name>
</gene>
<protein>
    <recommendedName>
        <fullName evidence="14">P-loop containing nucleoside triphosphate hydrolase protein</fullName>
    </recommendedName>
</protein>
<evidence type="ECO:0000256" key="4">
    <source>
        <dbReference type="ARBA" id="ARBA00022741"/>
    </source>
</evidence>
<feature type="transmembrane region" description="Helical" evidence="8">
    <location>
        <begin position="839"/>
        <end position="859"/>
    </location>
</feature>
<dbReference type="CDD" id="cd03244">
    <property type="entry name" value="ABCC_MRP_domain2"/>
    <property type="match status" value="1"/>
</dbReference>
<keyword evidence="6 8" id="KW-1133">Transmembrane helix</keyword>
<dbReference type="CDD" id="cd18580">
    <property type="entry name" value="ABC_6TM_ABCC_D2"/>
    <property type="match status" value="1"/>
</dbReference>
<dbReference type="AlphaFoldDB" id="A0A4P9X8K3"/>
<dbReference type="GO" id="GO:0140359">
    <property type="term" value="F:ABC-type transporter activity"/>
    <property type="evidence" value="ECO:0007669"/>
    <property type="project" value="InterPro"/>
</dbReference>
<dbReference type="InterPro" id="IPR044746">
    <property type="entry name" value="ABCC_6TM_D1"/>
</dbReference>
<dbReference type="SUPFAM" id="SSF90123">
    <property type="entry name" value="ABC transporter transmembrane region"/>
    <property type="match status" value="2"/>
</dbReference>
<dbReference type="FunFam" id="3.40.50.300:FF:000163">
    <property type="entry name" value="Multidrug resistance-associated protein member 4"/>
    <property type="match status" value="1"/>
</dbReference>
<dbReference type="Gene3D" id="3.40.50.300">
    <property type="entry name" value="P-loop containing nucleotide triphosphate hydrolases"/>
    <property type="match status" value="2"/>
</dbReference>
<feature type="transmembrane region" description="Helical" evidence="8">
    <location>
        <begin position="81"/>
        <end position="100"/>
    </location>
</feature>
<dbReference type="GO" id="GO:0016887">
    <property type="term" value="F:ATP hydrolysis activity"/>
    <property type="evidence" value="ECO:0007669"/>
    <property type="project" value="InterPro"/>
</dbReference>
<evidence type="ECO:0000313" key="13">
    <source>
        <dbReference type="Proteomes" id="UP000274922"/>
    </source>
</evidence>
<feature type="signal peptide" evidence="9">
    <location>
        <begin position="1"/>
        <end position="23"/>
    </location>
</feature>
<feature type="domain" description="ABC transmembrane type-1" evidence="11">
    <location>
        <begin position="84"/>
        <end position="354"/>
    </location>
</feature>
<comment type="subcellular location">
    <subcellularLocation>
        <location evidence="1">Membrane</location>
        <topology evidence="1">Multi-pass membrane protein</topology>
    </subcellularLocation>
</comment>
<feature type="domain" description="ABC transporter" evidence="10">
    <location>
        <begin position="1016"/>
        <end position="1249"/>
    </location>
</feature>
<evidence type="ECO:0000259" key="11">
    <source>
        <dbReference type="PROSITE" id="PS50929"/>
    </source>
</evidence>
<feature type="domain" description="ABC transporter" evidence="10">
    <location>
        <begin position="398"/>
        <end position="618"/>
    </location>
</feature>
<evidence type="ECO:0000256" key="8">
    <source>
        <dbReference type="SAM" id="Phobius"/>
    </source>
</evidence>
<feature type="transmembrane region" description="Helical" evidence="8">
    <location>
        <begin position="112"/>
        <end position="130"/>
    </location>
</feature>
<feature type="transmembrane region" description="Helical" evidence="8">
    <location>
        <begin position="216"/>
        <end position="232"/>
    </location>
</feature>
<keyword evidence="9" id="KW-0732">Signal</keyword>
<sequence length="1258" mass="140381">NLLSRWFFLWVAKLVWLCHKAENIHHVAFTLRESETAQHNGDRMEAAWQSEMARHPQDPSLIRVLFHVYGIRFVMLGLWKLVWAACTWLGSYMIIGYLISYADSGVVRTPVGFGYALALWGSTLAATVCYHQLSWHCTRIGIQVRAGLIVLVYRKSLRVSYVRGGVGDIVNLISYECNRIAEAAVNLHLLWGAIMECLLVCTLVCVDLGVSGLPSFGLIFLIFLPAQIYLGIRASRLSNKTTDLVTKRVNLISEILSAMKLIKYYALEPVYGRKVAQARRDEMIHLKRALAARTAGLSVIFIAPVLSTLICLVTYIHVRHVGLPATETFRLLAVFNTLRYPLAVLPTSIRAVNGAGAALDRLLEFFILDEVEDLASTILPPPPPRDENEAATGSSMVLKLTCASFSWDGDIEHPHLEDLDLTLYRGRIIAVVGDIASGKSLLAAIMGQIKPVSGKFEQWGRCGYVPQEPWLLSETIQDNITFGLAYDEKRYNDVIRVTGLKDDFMVMTNGDHALVDDVFLTGAQRQKISLARCYYADPDIVLLEDCLIDFDQKMAKRMFKDCIRTMARHTAVVLVTQQKWLLPACDDIIVVKNGHIVERGAYLDLKARKINFSGWVSDFDPIVALQQHEQQQKDERALDGMMMQPDAAGHRRLVSMPVTTGFPIGATDGTGSDGSTSPSQRMDASQLTTHSIGYFDIGTMTDTGTMQLLQGPEPRRAYDYYLRVSTGSFFSIVAIAVFVMTTLPRFLSDVWLRWAVERHGTLIWLTSKKSVALHNRVMKMVLHAPMSFYEATPLGQILANFTRHLFLVDDFLPEVLMQVLSIAPLMLGTLVLLSVVIPWFWATLPVYLVAGWFGVMYGLEADTKLKSLEAANKIPMLSHLSVTLEGLLSIRLYGAQDRFDAYSRQLVDGDHKALYSLMLVRIAYAMALDSVACFLVLMAAVFAVTFHISASDMGLALTNALQLLLFIQWTLRMAGDLHVSMASIASVVWFGNHIPKEIDIIKTSRPDAAWPHAGAIEFRQVSLRYGRLGPAILKGVSFKIAPAEKIGVVGKKGSGKSTLLVALERIVDVDEGDILIDDVDIATLGVRDVRTKLGIVPDDPVLLSGTLRSNLDPYQVKSDEAIWSAIKAVHLGEKIRHFPRQLETTVSEKGKSFSLAERQLFCLARALLFRHRIVIYDEPAMADAETDQLIQAVIREHFTHVTVMILTTRFHLIDLCDRIMVLHNGRVEECDTPAVLLENPRSKFSRMIHQSDVDVDSL</sequence>
<evidence type="ECO:0000259" key="10">
    <source>
        <dbReference type="PROSITE" id="PS50893"/>
    </source>
</evidence>
<feature type="non-terminal residue" evidence="12">
    <location>
        <position position="1"/>
    </location>
</feature>
<evidence type="ECO:0000256" key="2">
    <source>
        <dbReference type="ARBA" id="ARBA00022448"/>
    </source>
</evidence>
<dbReference type="InterPro" id="IPR050173">
    <property type="entry name" value="ABC_transporter_C-like"/>
</dbReference>
<feature type="transmembrane region" description="Helical" evidence="8">
    <location>
        <begin position="811"/>
        <end position="833"/>
    </location>
</feature>
<evidence type="ECO:0000256" key="3">
    <source>
        <dbReference type="ARBA" id="ARBA00022692"/>
    </source>
</evidence>
<dbReference type="CDD" id="cd18579">
    <property type="entry name" value="ABC_6TM_ABCC_D1"/>
    <property type="match status" value="1"/>
</dbReference>
<feature type="chain" id="PRO_5020903610" description="P-loop containing nucleoside triphosphate hydrolase protein" evidence="9">
    <location>
        <begin position="24"/>
        <end position="1258"/>
    </location>
</feature>
<name>A0A4P9X8K3_9FUNG</name>
<dbReference type="GO" id="GO:0016020">
    <property type="term" value="C:membrane"/>
    <property type="evidence" value="ECO:0007669"/>
    <property type="project" value="UniProtKB-SubCell"/>
</dbReference>
<reference evidence="13" key="1">
    <citation type="journal article" date="2018" name="Nat. Microbiol.">
        <title>Leveraging single-cell genomics to expand the fungal tree of life.</title>
        <authorList>
            <person name="Ahrendt S.R."/>
            <person name="Quandt C.A."/>
            <person name="Ciobanu D."/>
            <person name="Clum A."/>
            <person name="Salamov A."/>
            <person name="Andreopoulos B."/>
            <person name="Cheng J.F."/>
            <person name="Woyke T."/>
            <person name="Pelin A."/>
            <person name="Henrissat B."/>
            <person name="Reynolds N.K."/>
            <person name="Benny G.L."/>
            <person name="Smith M.E."/>
            <person name="James T.Y."/>
            <person name="Grigoriev I.V."/>
        </authorList>
    </citation>
    <scope>NUCLEOTIDE SEQUENCE [LARGE SCALE GENOMIC DNA]</scope>
    <source>
        <strain evidence="13">ATCC 52028</strain>
    </source>
</reference>
<keyword evidence="7 8" id="KW-0472">Membrane</keyword>
<accession>A0A4P9X8K3</accession>
<evidence type="ECO:0000313" key="12">
    <source>
        <dbReference type="EMBL" id="RKP01598.1"/>
    </source>
</evidence>
<feature type="transmembrane region" description="Helical" evidence="8">
    <location>
        <begin position="189"/>
        <end position="210"/>
    </location>
</feature>
<dbReference type="PROSITE" id="PS50893">
    <property type="entry name" value="ABC_TRANSPORTER_2"/>
    <property type="match status" value="2"/>
</dbReference>
<keyword evidence="2" id="KW-0813">Transport</keyword>
<keyword evidence="5" id="KW-0067">ATP-binding</keyword>
<dbReference type="InterPro" id="IPR011527">
    <property type="entry name" value="ABC1_TM_dom"/>
</dbReference>